<evidence type="ECO:0000256" key="1">
    <source>
        <dbReference type="SAM" id="Coils"/>
    </source>
</evidence>
<dbReference type="RefSeq" id="WP_153531943.1">
    <property type="nucleotide sequence ID" value="NZ_WEGH01000001.1"/>
</dbReference>
<dbReference type="Proteomes" id="UP000487268">
    <property type="component" value="Unassembled WGS sequence"/>
</dbReference>
<name>A0A7K0BSJ7_9ACTN</name>
<keyword evidence="3" id="KW-1185">Reference proteome</keyword>
<comment type="caution">
    <text evidence="2">The sequence shown here is derived from an EMBL/GenBank/DDBJ whole genome shotgun (WGS) entry which is preliminary data.</text>
</comment>
<reference evidence="2 3" key="1">
    <citation type="submission" date="2019-10" db="EMBL/GenBank/DDBJ databases">
        <title>Actinomadura rubteroloni sp. nov. and Actinomadura macrotermitis sp. nov., isolated from the gut of fungus growing-termite Macrotermes natalensis.</title>
        <authorList>
            <person name="Benndorf R."/>
            <person name="Martin K."/>
            <person name="Kuefner M."/>
            <person name="De Beer W."/>
            <person name="Kaster A.-K."/>
            <person name="Vollmers J."/>
            <person name="Poulsen M."/>
            <person name="Beemelmanns C."/>
        </authorList>
    </citation>
    <scope>NUCLEOTIDE SEQUENCE [LARGE SCALE GENOMIC DNA]</scope>
    <source>
        <strain evidence="2 3">RB68</strain>
    </source>
</reference>
<feature type="coiled-coil region" evidence="1">
    <location>
        <begin position="4"/>
        <end position="103"/>
    </location>
</feature>
<dbReference type="EMBL" id="WEGH01000001">
    <property type="protein sequence ID" value="MQY04131.1"/>
    <property type="molecule type" value="Genomic_DNA"/>
</dbReference>
<keyword evidence="1" id="KW-0175">Coiled coil</keyword>
<organism evidence="2 3">
    <name type="scientific">Actinomadura macrotermitis</name>
    <dbReference type="NCBI Taxonomy" id="2585200"/>
    <lineage>
        <taxon>Bacteria</taxon>
        <taxon>Bacillati</taxon>
        <taxon>Actinomycetota</taxon>
        <taxon>Actinomycetes</taxon>
        <taxon>Streptosporangiales</taxon>
        <taxon>Thermomonosporaceae</taxon>
        <taxon>Actinomadura</taxon>
    </lineage>
</organism>
<evidence type="ECO:0000313" key="2">
    <source>
        <dbReference type="EMBL" id="MQY04131.1"/>
    </source>
</evidence>
<gene>
    <name evidence="2" type="ORF">ACRB68_21820</name>
</gene>
<accession>A0A7K0BSJ7</accession>
<protein>
    <submittedName>
        <fullName evidence="2">Uncharacterized protein</fullName>
    </submittedName>
</protein>
<sequence>MITCEDIERAAGELQAANSAAEALGPLHRFMPPTDAQAAAQREVEAAAGRLEALTARRDAEQAEVAERGRREKAAGKYLTAAAAELEASRRKVAAAAADAQQALVALLSAGAEYDAAVCHHAADLVARGLPLDDEVGAEYETGGGRGKVRIRGKWTLGVDPSVVVLWVLSRVAHAQLPRRAVVWAPPPAIGPHRLLNGRVDGLLDDVPAVPTVPGA</sequence>
<evidence type="ECO:0000313" key="3">
    <source>
        <dbReference type="Proteomes" id="UP000487268"/>
    </source>
</evidence>
<dbReference type="AlphaFoldDB" id="A0A7K0BSJ7"/>
<proteinExistence type="predicted"/>